<feature type="compositionally biased region" description="Low complexity" evidence="1">
    <location>
        <begin position="8"/>
        <end position="21"/>
    </location>
</feature>
<name>A0A9W7CQ44_9STRA</name>
<organism evidence="2 3">
    <name type="scientific">Phytophthora fragariaefolia</name>
    <dbReference type="NCBI Taxonomy" id="1490495"/>
    <lineage>
        <taxon>Eukaryota</taxon>
        <taxon>Sar</taxon>
        <taxon>Stramenopiles</taxon>
        <taxon>Oomycota</taxon>
        <taxon>Peronosporomycetes</taxon>
        <taxon>Peronosporales</taxon>
        <taxon>Peronosporaceae</taxon>
        <taxon>Phytophthora</taxon>
    </lineage>
</organism>
<dbReference type="Proteomes" id="UP001165121">
    <property type="component" value="Unassembled WGS sequence"/>
</dbReference>
<sequence length="801" mass="88690">MGKDSDSSDVVSCSSTSSVDSPPWPFSIKGKSSDVPVPRGKAAQEINDLLGQIQDTEVSFGGLAYLLPILPGLSVTDVGTVALPLRGEMVERLKLQASEDGPQSWVIPADQVAMANPEWERGIQMLCAFSADKMGYKDIALRPRLAKVIVRGPQGSRERQLETAAGRCVATLVVQPPAEYSGGDYIVSQDGKASDARYELGVAAAAFRPHYVVYSADSSCRVERVTSGYQFALEYQLFLLSHVPWDCKKRASTLLLGKLAEAVGQLKGRPDDTDNLVDAPTSHSPEKDSSETDEDYGVLMYVLSKPYNRQDIEKNGSEALSSVDRDRFLFLKDANTLLPPGKHLTFYFASSYFSTEQKDTKEFVAWHLMTGSLLGNGTPGVLFNSLNVLNPDNKSLGQLWNNNSKSERFGCGRFAIVMWPYASDILNAMYLMGIASAIPIILKRDYLSHSTVRELLKNDMLRYYHFARAVQASKPPIRLLLLCEKLVSTIIQLDDVKLVTSFFKKYFDLLREEEKTEFLPSLAMLARKFEWRYAGRSILVAIECRLHETSLNRALTLAESLCDIPPARAALTIFAVEKAQSLCRVRPDALAFSQNMGLLWKNAIASGNTSTFLSVKNLVAQINPKHLGGIVREISKYIDATSAPEHQATLASIAWTRRQWLINEILICKKPFTWQVPDTNFPHSADILAFLQAGTRSLVISDISSMSDARFLAAIISQKIQASLSITADRLGQQAVVRITKTGGHFDSRRLEIPTYLAEIQRLGQLLPLNENTNTGNTKIPKSAIATKRPRLEEPEVINIE</sequence>
<evidence type="ECO:0000313" key="3">
    <source>
        <dbReference type="Proteomes" id="UP001165121"/>
    </source>
</evidence>
<dbReference type="AlphaFoldDB" id="A0A9W7CQ44"/>
<comment type="caution">
    <text evidence="2">The sequence shown here is derived from an EMBL/GenBank/DDBJ whole genome shotgun (WGS) entry which is preliminary data.</text>
</comment>
<evidence type="ECO:0000256" key="1">
    <source>
        <dbReference type="SAM" id="MobiDB-lite"/>
    </source>
</evidence>
<proteinExistence type="predicted"/>
<protein>
    <submittedName>
        <fullName evidence="2">Unnamed protein product</fullName>
    </submittedName>
</protein>
<feature type="region of interest" description="Disordered" evidence="1">
    <location>
        <begin position="1"/>
        <end position="38"/>
    </location>
</feature>
<keyword evidence="3" id="KW-1185">Reference proteome</keyword>
<dbReference type="OrthoDB" id="128270at2759"/>
<dbReference type="PANTHER" id="PTHR33099:SF7">
    <property type="entry name" value="MYND-TYPE DOMAIN-CONTAINING PROTEIN"/>
    <property type="match status" value="1"/>
</dbReference>
<dbReference type="EMBL" id="BSXT01001072">
    <property type="protein sequence ID" value="GMF38077.1"/>
    <property type="molecule type" value="Genomic_DNA"/>
</dbReference>
<gene>
    <name evidence="2" type="ORF">Pfra01_001084800</name>
</gene>
<accession>A0A9W7CQ44</accession>
<feature type="region of interest" description="Disordered" evidence="1">
    <location>
        <begin position="270"/>
        <end position="293"/>
    </location>
</feature>
<evidence type="ECO:0000313" key="2">
    <source>
        <dbReference type="EMBL" id="GMF38077.1"/>
    </source>
</evidence>
<reference evidence="2" key="1">
    <citation type="submission" date="2023-04" db="EMBL/GenBank/DDBJ databases">
        <title>Phytophthora fragariaefolia NBRC 109709.</title>
        <authorList>
            <person name="Ichikawa N."/>
            <person name="Sato H."/>
            <person name="Tonouchi N."/>
        </authorList>
    </citation>
    <scope>NUCLEOTIDE SEQUENCE</scope>
    <source>
        <strain evidence="2">NBRC 109709</strain>
    </source>
</reference>
<dbReference type="PANTHER" id="PTHR33099">
    <property type="entry name" value="FE2OG DIOXYGENASE DOMAIN-CONTAINING PROTEIN"/>
    <property type="match status" value="1"/>
</dbReference>